<protein>
    <submittedName>
        <fullName evidence="19">Formamidopyrimidine-DNA glycosylase</fullName>
    </submittedName>
</protein>
<keyword evidence="13" id="KW-0511">Multifunctional enzyme</keyword>
<dbReference type="InterPro" id="IPR012319">
    <property type="entry name" value="FPG_cat"/>
</dbReference>
<keyword evidence="9" id="KW-0862">Zinc</keyword>
<dbReference type="PROSITE" id="PS01242">
    <property type="entry name" value="ZF_FPG_1"/>
    <property type="match status" value="1"/>
</dbReference>
<keyword evidence="14" id="KW-0326">Glycosidase</keyword>
<dbReference type="FunFam" id="1.10.8.50:FF:000003">
    <property type="entry name" value="Formamidopyrimidine-DNA glycosylase"/>
    <property type="match status" value="1"/>
</dbReference>
<organism evidence="19 20">
    <name type="scientific">Candidatus Roizmanbacteria bacterium GW2011_GWA2_36_23</name>
    <dbReference type="NCBI Taxonomy" id="1618480"/>
    <lineage>
        <taxon>Bacteria</taxon>
        <taxon>Candidatus Roizmaniibacteriota</taxon>
    </lineage>
</organism>
<reference evidence="19 20" key="1">
    <citation type="journal article" date="2015" name="Nature">
        <title>rRNA introns, odd ribosomes, and small enigmatic genomes across a large radiation of phyla.</title>
        <authorList>
            <person name="Brown C.T."/>
            <person name="Hug L.A."/>
            <person name="Thomas B.C."/>
            <person name="Sharon I."/>
            <person name="Castelle C.J."/>
            <person name="Singh A."/>
            <person name="Wilkins M.J."/>
            <person name="Williams K.H."/>
            <person name="Banfield J.F."/>
        </authorList>
    </citation>
    <scope>NUCLEOTIDE SEQUENCE [LARGE SCALE GENOMIC DNA]</scope>
</reference>
<feature type="domain" description="FPG-type" evidence="17">
    <location>
        <begin position="245"/>
        <end position="279"/>
    </location>
</feature>
<keyword evidence="6" id="KW-0227">DNA damage</keyword>
<feature type="domain" description="Formamidopyrimidine-DNA glycosylase catalytic" evidence="18">
    <location>
        <begin position="2"/>
        <end position="125"/>
    </location>
</feature>
<sequence length="279" mass="31854">MPELPEIETIRLHLKPIVIGKTIQNIEILEKKQLTGDVSKATGQNIQKIGRKGKVLFLELSNKYYLNFHLKMSGEILFAKNKDKAVYSNEIPRTKTKNLPNKFTRIIISFSDNSAIFFNDMRKFGWIKISDKPETPIGIDILSKDFTVDLLTNLINSANKPIKLFLMDQDKLVGIGNIYANDILWMAKINPFKKSSLLTGTQISNLFKSIKIIIAEAIKYKGSSGADEMYVLPNAKKGRYQYHFKTYQREGQSCFKCNSIIKRLKQGGRSSFFCPRCQV</sequence>
<evidence type="ECO:0000256" key="2">
    <source>
        <dbReference type="ARBA" id="ARBA00001947"/>
    </source>
</evidence>
<dbReference type="EMBL" id="LBRS01000002">
    <property type="protein sequence ID" value="KKQ01948.1"/>
    <property type="molecule type" value="Genomic_DNA"/>
</dbReference>
<dbReference type="GO" id="GO:0006284">
    <property type="term" value="P:base-excision repair"/>
    <property type="evidence" value="ECO:0007669"/>
    <property type="project" value="InterPro"/>
</dbReference>
<comment type="subunit">
    <text evidence="4">Monomer.</text>
</comment>
<dbReference type="NCBIfam" id="TIGR00577">
    <property type="entry name" value="fpg"/>
    <property type="match status" value="1"/>
</dbReference>
<dbReference type="Gene3D" id="3.20.190.10">
    <property type="entry name" value="MutM-like, N-terminal"/>
    <property type="match status" value="1"/>
</dbReference>
<keyword evidence="7 16" id="KW-0863">Zinc-finger</keyword>
<dbReference type="InterPro" id="IPR010663">
    <property type="entry name" value="Znf_FPG/IleRS"/>
</dbReference>
<keyword evidence="8" id="KW-0378">Hydrolase</keyword>
<dbReference type="Proteomes" id="UP000034344">
    <property type="component" value="Unassembled WGS sequence"/>
</dbReference>
<dbReference type="Pfam" id="PF01149">
    <property type="entry name" value="Fapy_DNA_glyco"/>
    <property type="match status" value="1"/>
</dbReference>
<dbReference type="InterPro" id="IPR020629">
    <property type="entry name" value="FPG_Glyclase"/>
</dbReference>
<evidence type="ECO:0000256" key="13">
    <source>
        <dbReference type="ARBA" id="ARBA00023268"/>
    </source>
</evidence>
<evidence type="ECO:0000256" key="4">
    <source>
        <dbReference type="ARBA" id="ARBA00011245"/>
    </source>
</evidence>
<name>A0A0G0E4X7_9BACT</name>
<dbReference type="InterPro" id="IPR015886">
    <property type="entry name" value="H2TH_FPG"/>
</dbReference>
<comment type="catalytic activity">
    <reaction evidence="1">
        <text>Hydrolysis of DNA containing ring-opened 7-methylguanine residues, releasing 2,6-diamino-4-hydroxy-5-(N-methyl)formamidopyrimidine.</text>
        <dbReference type="EC" id="3.2.2.23"/>
    </reaction>
</comment>
<keyword evidence="10" id="KW-0238">DNA-binding</keyword>
<dbReference type="SUPFAM" id="SSF46946">
    <property type="entry name" value="S13-like H2TH domain"/>
    <property type="match status" value="1"/>
</dbReference>
<gene>
    <name evidence="19" type="ORF">US11_C0002G0007</name>
</gene>
<dbReference type="PROSITE" id="PS51066">
    <property type="entry name" value="ZF_FPG_2"/>
    <property type="match status" value="1"/>
</dbReference>
<dbReference type="GO" id="GO:0003684">
    <property type="term" value="F:damaged DNA binding"/>
    <property type="evidence" value="ECO:0007669"/>
    <property type="project" value="InterPro"/>
</dbReference>
<dbReference type="AlphaFoldDB" id="A0A0G0E4X7"/>
<dbReference type="CDD" id="cd08966">
    <property type="entry name" value="EcFpg-like_N"/>
    <property type="match status" value="1"/>
</dbReference>
<comment type="cofactor">
    <cofactor evidence="2">
        <name>Zn(2+)</name>
        <dbReference type="ChEBI" id="CHEBI:29105"/>
    </cofactor>
</comment>
<dbReference type="SUPFAM" id="SSF81624">
    <property type="entry name" value="N-terminal domain of MutM-like DNA repair proteins"/>
    <property type="match status" value="1"/>
</dbReference>
<dbReference type="Pfam" id="PF06831">
    <property type="entry name" value="H2TH"/>
    <property type="match status" value="1"/>
</dbReference>
<dbReference type="GO" id="GO:0008270">
    <property type="term" value="F:zinc ion binding"/>
    <property type="evidence" value="ECO:0007669"/>
    <property type="project" value="UniProtKB-KW"/>
</dbReference>
<evidence type="ECO:0000256" key="11">
    <source>
        <dbReference type="ARBA" id="ARBA00023204"/>
    </source>
</evidence>
<evidence type="ECO:0000313" key="20">
    <source>
        <dbReference type="Proteomes" id="UP000034344"/>
    </source>
</evidence>
<dbReference type="SMART" id="SM00898">
    <property type="entry name" value="Fapy_DNA_glyco"/>
    <property type="match status" value="1"/>
</dbReference>
<dbReference type="GO" id="GO:0140078">
    <property type="term" value="F:class I DNA-(apurinic or apyrimidinic site) endonuclease activity"/>
    <property type="evidence" value="ECO:0007669"/>
    <property type="project" value="UniProtKB-EC"/>
</dbReference>
<evidence type="ECO:0000256" key="5">
    <source>
        <dbReference type="ARBA" id="ARBA00022723"/>
    </source>
</evidence>
<keyword evidence="5" id="KW-0479">Metal-binding</keyword>
<evidence type="ECO:0000256" key="12">
    <source>
        <dbReference type="ARBA" id="ARBA00023239"/>
    </source>
</evidence>
<dbReference type="GO" id="GO:0034039">
    <property type="term" value="F:8-oxo-7,8-dihydroguanine DNA N-glycosylase activity"/>
    <property type="evidence" value="ECO:0007669"/>
    <property type="project" value="TreeGrafter"/>
</dbReference>
<keyword evidence="12" id="KW-0456">Lyase</keyword>
<evidence type="ECO:0000256" key="7">
    <source>
        <dbReference type="ARBA" id="ARBA00022771"/>
    </source>
</evidence>
<evidence type="ECO:0000259" key="18">
    <source>
        <dbReference type="PROSITE" id="PS51068"/>
    </source>
</evidence>
<accession>A0A0G0E4X7</accession>
<dbReference type="PANTHER" id="PTHR22993:SF9">
    <property type="entry name" value="FORMAMIDOPYRIMIDINE-DNA GLYCOSYLASE"/>
    <property type="match status" value="1"/>
</dbReference>
<evidence type="ECO:0000256" key="8">
    <source>
        <dbReference type="ARBA" id="ARBA00022801"/>
    </source>
</evidence>
<dbReference type="PANTHER" id="PTHR22993">
    <property type="entry name" value="FORMAMIDOPYRIMIDINE-DNA GLYCOSYLASE"/>
    <property type="match status" value="1"/>
</dbReference>
<evidence type="ECO:0000256" key="14">
    <source>
        <dbReference type="ARBA" id="ARBA00023295"/>
    </source>
</evidence>
<keyword evidence="11" id="KW-0234">DNA repair</keyword>
<dbReference type="InterPro" id="IPR015887">
    <property type="entry name" value="DNA_glyclase_Znf_dom_DNA_BS"/>
</dbReference>
<dbReference type="PROSITE" id="PS51068">
    <property type="entry name" value="FPG_CAT"/>
    <property type="match status" value="1"/>
</dbReference>
<comment type="caution">
    <text evidence="19">The sequence shown here is derived from an EMBL/GenBank/DDBJ whole genome shotgun (WGS) entry which is preliminary data.</text>
</comment>
<evidence type="ECO:0000256" key="15">
    <source>
        <dbReference type="ARBA" id="ARBA00044632"/>
    </source>
</evidence>
<evidence type="ECO:0000256" key="10">
    <source>
        <dbReference type="ARBA" id="ARBA00023125"/>
    </source>
</evidence>
<dbReference type="InterPro" id="IPR000214">
    <property type="entry name" value="Znf_DNA_glyclase/AP_lyase"/>
</dbReference>
<evidence type="ECO:0000256" key="6">
    <source>
        <dbReference type="ARBA" id="ARBA00022763"/>
    </source>
</evidence>
<evidence type="ECO:0000256" key="16">
    <source>
        <dbReference type="PROSITE-ProRule" id="PRU00391"/>
    </source>
</evidence>
<dbReference type="InterPro" id="IPR010979">
    <property type="entry name" value="Ribosomal_uS13-like_H2TH"/>
</dbReference>
<dbReference type="Gene3D" id="1.10.8.50">
    <property type="match status" value="1"/>
</dbReference>
<comment type="similarity">
    <text evidence="3">Belongs to the FPG family.</text>
</comment>
<dbReference type="Pfam" id="PF06827">
    <property type="entry name" value="zf-FPG_IleRS"/>
    <property type="match status" value="1"/>
</dbReference>
<evidence type="ECO:0000256" key="3">
    <source>
        <dbReference type="ARBA" id="ARBA00009409"/>
    </source>
</evidence>
<evidence type="ECO:0000313" key="19">
    <source>
        <dbReference type="EMBL" id="KKQ01948.1"/>
    </source>
</evidence>
<evidence type="ECO:0000259" key="17">
    <source>
        <dbReference type="PROSITE" id="PS51066"/>
    </source>
</evidence>
<dbReference type="NCBIfam" id="NF002211">
    <property type="entry name" value="PRK01103.1"/>
    <property type="match status" value="1"/>
</dbReference>
<comment type="catalytic activity">
    <reaction evidence="15">
        <text>2'-deoxyribonucleotide-(2'-deoxyribose 5'-phosphate)-2'-deoxyribonucleotide-DNA = a 3'-end 2'-deoxyribonucleotide-(2,3-dehydro-2,3-deoxyribose 5'-phosphate)-DNA + a 5'-end 5'-phospho-2'-deoxyribonucleoside-DNA + H(+)</text>
        <dbReference type="Rhea" id="RHEA:66592"/>
        <dbReference type="Rhea" id="RHEA-COMP:13180"/>
        <dbReference type="Rhea" id="RHEA-COMP:16897"/>
        <dbReference type="Rhea" id="RHEA-COMP:17067"/>
        <dbReference type="ChEBI" id="CHEBI:15378"/>
        <dbReference type="ChEBI" id="CHEBI:136412"/>
        <dbReference type="ChEBI" id="CHEBI:157695"/>
        <dbReference type="ChEBI" id="CHEBI:167181"/>
        <dbReference type="EC" id="4.2.99.18"/>
    </reaction>
</comment>
<proteinExistence type="inferred from homology"/>
<dbReference type="SUPFAM" id="SSF57716">
    <property type="entry name" value="Glucocorticoid receptor-like (DNA-binding domain)"/>
    <property type="match status" value="1"/>
</dbReference>
<dbReference type="InterPro" id="IPR035937">
    <property type="entry name" value="FPG_N"/>
</dbReference>
<evidence type="ECO:0000256" key="9">
    <source>
        <dbReference type="ARBA" id="ARBA00022833"/>
    </source>
</evidence>
<dbReference type="STRING" id="1618480.US11_C0002G0007"/>
<dbReference type="SMART" id="SM01232">
    <property type="entry name" value="H2TH"/>
    <property type="match status" value="1"/>
</dbReference>
<evidence type="ECO:0000256" key="1">
    <source>
        <dbReference type="ARBA" id="ARBA00001668"/>
    </source>
</evidence>